<dbReference type="RefSeq" id="WP_009526735.1">
    <property type="nucleotide sequence ID" value="NZ_JH815225.1"/>
</dbReference>
<gene>
    <name evidence="1" type="ORF">HMPREF9630_00823</name>
</gene>
<proteinExistence type="predicted"/>
<dbReference type="Proteomes" id="UP000017818">
    <property type="component" value="Unassembled WGS sequence"/>
</dbReference>
<evidence type="ECO:0000313" key="1">
    <source>
        <dbReference type="EMBL" id="EHL14780.1"/>
    </source>
</evidence>
<evidence type="ECO:0000313" key="2">
    <source>
        <dbReference type="Proteomes" id="UP000017818"/>
    </source>
</evidence>
<dbReference type="EMBL" id="AFZF02000004">
    <property type="protein sequence ID" value="EHL14780.1"/>
    <property type="molecule type" value="Genomic_DNA"/>
</dbReference>
<protein>
    <submittedName>
        <fullName evidence="1">Uncharacterized protein</fullName>
    </submittedName>
</protein>
<organism evidence="1 2">
    <name type="scientific">Peptoanaerobacter stomatis</name>
    <dbReference type="NCBI Taxonomy" id="796937"/>
    <lineage>
        <taxon>Bacteria</taxon>
        <taxon>Bacillati</taxon>
        <taxon>Bacillota</taxon>
        <taxon>Clostridia</taxon>
        <taxon>Peptostreptococcales</taxon>
        <taxon>Filifactoraceae</taxon>
        <taxon>Peptoanaerobacter</taxon>
    </lineage>
</organism>
<sequence length="90" mass="9912">MNSNKKILYDKLEKVIINYETTVDVTLGSDVANILGTVLGDNPDIVHVTNPKIVMVGGLLFQKASLLGTINRRQGTVMEDELKKKAEEIV</sequence>
<comment type="caution">
    <text evidence="1">The sequence shown here is derived from an EMBL/GenBank/DDBJ whole genome shotgun (WGS) entry which is preliminary data.</text>
</comment>
<dbReference type="AlphaFoldDB" id="V9HN65"/>
<name>V9HN65_9FIRM</name>
<dbReference type="HOGENOM" id="CLU_2438180_0_0_9"/>
<accession>V9HN65</accession>
<reference evidence="1 2" key="1">
    <citation type="submission" date="2012-05" db="EMBL/GenBank/DDBJ databases">
        <title>The Genome Sequence of Eubacteriaceae bacterium CM2.</title>
        <authorList>
            <consortium name="The Broad Institute Genome Sequencing Platform"/>
            <person name="Earl A."/>
            <person name="Ward D."/>
            <person name="Feldgarden M."/>
            <person name="Gevers D."/>
            <person name="Sizova M."/>
            <person name="Hazen A."/>
            <person name="Epstein S."/>
            <person name="Walker B."/>
            <person name="Young S.K."/>
            <person name="Zeng Q."/>
            <person name="Gargeya S."/>
            <person name="Fitzgerald M."/>
            <person name="Haas B."/>
            <person name="Abouelleil A."/>
            <person name="Alvarado L."/>
            <person name="Arachchi H.M."/>
            <person name="Berlin A."/>
            <person name="Chapman S.B."/>
            <person name="Goldberg J."/>
            <person name="Griggs A."/>
            <person name="Gujja S."/>
            <person name="Hansen M."/>
            <person name="Howarth C."/>
            <person name="Imamovic A."/>
            <person name="Larimer J."/>
            <person name="McCowen C."/>
            <person name="Montmayeur A."/>
            <person name="Murphy C."/>
            <person name="Neiman D."/>
            <person name="Pearson M."/>
            <person name="Priest M."/>
            <person name="Roberts A."/>
            <person name="Saif S."/>
            <person name="Shea T."/>
            <person name="Sisk P."/>
            <person name="Sykes S."/>
            <person name="Wortman J."/>
            <person name="Nusbaum C."/>
            <person name="Birren B."/>
        </authorList>
    </citation>
    <scope>NUCLEOTIDE SEQUENCE [LARGE SCALE GENOMIC DNA]</scope>
    <source>
        <strain evidence="1 2">CM2</strain>
    </source>
</reference>